<gene>
    <name evidence="1" type="ORF">AVEN_136496_1</name>
</gene>
<organism evidence="1 2">
    <name type="scientific">Araneus ventricosus</name>
    <name type="common">Orbweaver spider</name>
    <name type="synonym">Epeira ventricosa</name>
    <dbReference type="NCBI Taxonomy" id="182803"/>
    <lineage>
        <taxon>Eukaryota</taxon>
        <taxon>Metazoa</taxon>
        <taxon>Ecdysozoa</taxon>
        <taxon>Arthropoda</taxon>
        <taxon>Chelicerata</taxon>
        <taxon>Arachnida</taxon>
        <taxon>Araneae</taxon>
        <taxon>Araneomorphae</taxon>
        <taxon>Entelegynae</taxon>
        <taxon>Araneoidea</taxon>
        <taxon>Araneidae</taxon>
        <taxon>Araneus</taxon>
    </lineage>
</organism>
<sequence length="113" mass="13008">MLIARDYRHFKPPVEGKTKSWVLHLGPHCVKLPVKTSHSDTYTTSLLPSSCPMRLFSRMKNLFKGKRFSCSEEVQQTAMKALEDVTKGGLQSAFISLYERWKRYRIATIVTSK</sequence>
<evidence type="ECO:0000313" key="2">
    <source>
        <dbReference type="Proteomes" id="UP000499080"/>
    </source>
</evidence>
<protein>
    <submittedName>
        <fullName evidence="1">Uncharacterized protein</fullName>
    </submittedName>
</protein>
<evidence type="ECO:0000313" key="1">
    <source>
        <dbReference type="EMBL" id="GBN68641.1"/>
    </source>
</evidence>
<dbReference type="AlphaFoldDB" id="A0A4Y2QZ95"/>
<accession>A0A4Y2QZ95</accession>
<reference evidence="1 2" key="1">
    <citation type="journal article" date="2019" name="Sci. Rep.">
        <title>Orb-weaving spider Araneus ventricosus genome elucidates the spidroin gene catalogue.</title>
        <authorList>
            <person name="Kono N."/>
            <person name="Nakamura H."/>
            <person name="Ohtoshi R."/>
            <person name="Moran D.A.P."/>
            <person name="Shinohara A."/>
            <person name="Yoshida Y."/>
            <person name="Fujiwara M."/>
            <person name="Mori M."/>
            <person name="Tomita M."/>
            <person name="Arakawa K."/>
        </authorList>
    </citation>
    <scope>NUCLEOTIDE SEQUENCE [LARGE SCALE GENOMIC DNA]</scope>
</reference>
<proteinExistence type="predicted"/>
<dbReference type="EMBL" id="BGPR01015281">
    <property type="protein sequence ID" value="GBN68641.1"/>
    <property type="molecule type" value="Genomic_DNA"/>
</dbReference>
<keyword evidence="2" id="KW-1185">Reference proteome</keyword>
<name>A0A4Y2QZ95_ARAVE</name>
<dbReference type="Proteomes" id="UP000499080">
    <property type="component" value="Unassembled WGS sequence"/>
</dbReference>
<comment type="caution">
    <text evidence="1">The sequence shown here is derived from an EMBL/GenBank/DDBJ whole genome shotgun (WGS) entry which is preliminary data.</text>
</comment>